<dbReference type="Gene3D" id="3.40.630.10">
    <property type="entry name" value="Zn peptidases"/>
    <property type="match status" value="1"/>
</dbReference>
<feature type="binding site" evidence="4">
    <location>
        <position position="268"/>
    </location>
    <ligand>
        <name>allantoate</name>
        <dbReference type="ChEBI" id="CHEBI:17536"/>
    </ligand>
</feature>
<evidence type="ECO:0000259" key="5">
    <source>
        <dbReference type="Pfam" id="PF07687"/>
    </source>
</evidence>
<organism evidence="6 7">
    <name type="scientific">Vulcanimicrobium alpinum</name>
    <dbReference type="NCBI Taxonomy" id="3016050"/>
    <lineage>
        <taxon>Bacteria</taxon>
        <taxon>Bacillati</taxon>
        <taxon>Vulcanimicrobiota</taxon>
        <taxon>Vulcanimicrobiia</taxon>
        <taxon>Vulcanimicrobiales</taxon>
        <taxon>Vulcanimicrobiaceae</taxon>
        <taxon>Vulcanimicrobium</taxon>
    </lineage>
</organism>
<feature type="domain" description="Peptidase M20 dimerisation" evidence="5">
    <location>
        <begin position="206"/>
        <end position="301"/>
    </location>
</feature>
<dbReference type="Pfam" id="PF01546">
    <property type="entry name" value="Peptidase_M20"/>
    <property type="match status" value="1"/>
</dbReference>
<evidence type="ECO:0000256" key="4">
    <source>
        <dbReference type="PIRSR" id="PIRSR001235-2"/>
    </source>
</evidence>
<evidence type="ECO:0000313" key="6">
    <source>
        <dbReference type="EMBL" id="BDE07754.1"/>
    </source>
</evidence>
<evidence type="ECO:0000256" key="2">
    <source>
        <dbReference type="ARBA" id="ARBA00022801"/>
    </source>
</evidence>
<comment type="similarity">
    <text evidence="1">Belongs to the peptidase M20 family.</text>
</comment>
<feature type="binding site" evidence="3">
    <location>
        <position position="375"/>
    </location>
    <ligand>
        <name>Zn(2+)</name>
        <dbReference type="ChEBI" id="CHEBI:29105"/>
        <label>2</label>
    </ligand>
</feature>
<feature type="binding site" evidence="3">
    <location>
        <position position="85"/>
    </location>
    <ligand>
        <name>Zn(2+)</name>
        <dbReference type="ChEBI" id="CHEBI:29105"/>
        <label>2</label>
    </ligand>
</feature>
<proteinExistence type="inferred from homology"/>
<dbReference type="Proteomes" id="UP001317532">
    <property type="component" value="Chromosome"/>
</dbReference>
<reference evidence="6 7" key="1">
    <citation type="journal article" date="2022" name="ISME Commun">
        <title>Vulcanimicrobium alpinus gen. nov. sp. nov., the first cultivated representative of the candidate phylum 'Eremiobacterota', is a metabolically versatile aerobic anoxygenic phototroph.</title>
        <authorList>
            <person name="Yabe S."/>
            <person name="Muto K."/>
            <person name="Abe K."/>
            <person name="Yokota A."/>
            <person name="Staudigel H."/>
            <person name="Tebo B.M."/>
        </authorList>
    </citation>
    <scope>NUCLEOTIDE SEQUENCE [LARGE SCALE GENOMIC DNA]</scope>
    <source>
        <strain evidence="6 7">WC8-2</strain>
    </source>
</reference>
<comment type="cofactor">
    <cofactor evidence="3">
        <name>Zn(2+)</name>
        <dbReference type="ChEBI" id="CHEBI:29105"/>
    </cofactor>
    <text evidence="3">Binds 2 Zn(2+) ions per subunit.</text>
</comment>
<keyword evidence="3" id="KW-0479">Metal-binding</keyword>
<dbReference type="InterPro" id="IPR010158">
    <property type="entry name" value="Amidase_Cbmase"/>
</dbReference>
<feature type="binding site" evidence="3">
    <location>
        <position position="74"/>
    </location>
    <ligand>
        <name>Zn(2+)</name>
        <dbReference type="ChEBI" id="CHEBI:29105"/>
        <label>1</label>
    </ligand>
</feature>
<dbReference type="NCBIfam" id="TIGR01879">
    <property type="entry name" value="hydantase"/>
    <property type="match status" value="1"/>
</dbReference>
<name>A0AAN2CAV4_UNVUL</name>
<feature type="binding site" evidence="3">
    <location>
        <position position="120"/>
    </location>
    <ligand>
        <name>Zn(2+)</name>
        <dbReference type="ChEBI" id="CHEBI:29105"/>
        <label>2</label>
    </ligand>
</feature>
<dbReference type="InterPro" id="IPR036264">
    <property type="entry name" value="Bact_exopeptidase_dim_dom"/>
</dbReference>
<evidence type="ECO:0000313" key="7">
    <source>
        <dbReference type="Proteomes" id="UP001317532"/>
    </source>
</evidence>
<dbReference type="PANTHER" id="PTHR32494:SF5">
    <property type="entry name" value="ALLANTOATE AMIDOHYDROLASE"/>
    <property type="match status" value="1"/>
</dbReference>
<feature type="binding site" evidence="4">
    <location>
        <position position="209"/>
    </location>
    <ligand>
        <name>allantoate</name>
        <dbReference type="ChEBI" id="CHEBI:17536"/>
    </ligand>
</feature>
<sequence length="407" mass="41598">MQVTQALAELATLGATSGGIDRGLFTPAEHAARTRFAAWARALGADVTQDRCGNVFARIAGSEPGLAPIQCGSHLDTVKDGGAYDGAYGVAGGLAALSMILTRGARTRHPLEVVAWAGEEGSRFPVGTLGSAVYAGLIHYAEIAELQSADGEPFADAFAGPSGALAGVPVRETNVPPAAYVELHIEQGPVLERGGARLGIVSAIAGQRRYAITVSGTAGHAGTVPMRDRADALAAAAEVVLELERSARAIGDCVATIGTIAVEPNQANVIPGVARMRADVRSGDDATIERIAAALYDACTRIGERRGVGIAVDETERRAAVAMDAAVIETVRDVCRALDPDAFVLTSGAGHDAMCVARVAPAGMIFVPSAGGRSHVGEEHTAPADLELGVEALANALVALDAAFAKN</sequence>
<dbReference type="EMBL" id="AP025523">
    <property type="protein sequence ID" value="BDE07754.1"/>
    <property type="molecule type" value="Genomic_DNA"/>
</dbReference>
<dbReference type="GO" id="GO:0046872">
    <property type="term" value="F:metal ion binding"/>
    <property type="evidence" value="ECO:0007669"/>
    <property type="project" value="UniProtKB-KW"/>
</dbReference>
<gene>
    <name evidence="6" type="primary">amaB-1</name>
    <name evidence="6" type="ORF">WPS_30300</name>
</gene>
<accession>A0AAN2CAV4</accession>
<dbReference type="GO" id="GO:0016813">
    <property type="term" value="F:hydrolase activity, acting on carbon-nitrogen (but not peptide) bonds, in linear amidines"/>
    <property type="evidence" value="ECO:0007669"/>
    <property type="project" value="InterPro"/>
</dbReference>
<keyword evidence="2 6" id="KW-0378">Hydrolase</keyword>
<dbReference type="CDD" id="cd03884">
    <property type="entry name" value="M20_bAS"/>
    <property type="match status" value="1"/>
</dbReference>
<feature type="binding site" evidence="3">
    <location>
        <position position="85"/>
    </location>
    <ligand>
        <name>Zn(2+)</name>
        <dbReference type="ChEBI" id="CHEBI:29105"/>
        <label>1</label>
    </ligand>
</feature>
<dbReference type="RefSeq" id="WP_317995327.1">
    <property type="nucleotide sequence ID" value="NZ_AP025523.1"/>
</dbReference>
<feature type="binding site" evidence="4">
    <location>
        <position position="281"/>
    </location>
    <ligand>
        <name>allantoate</name>
        <dbReference type="ChEBI" id="CHEBI:17536"/>
    </ligand>
</feature>
<keyword evidence="7" id="KW-1185">Reference proteome</keyword>
<dbReference type="InterPro" id="IPR011650">
    <property type="entry name" value="Peptidase_M20_dimer"/>
</dbReference>
<evidence type="ECO:0000256" key="3">
    <source>
        <dbReference type="PIRSR" id="PIRSR001235-1"/>
    </source>
</evidence>
<feature type="binding site" evidence="3">
    <location>
        <position position="184"/>
    </location>
    <ligand>
        <name>Zn(2+)</name>
        <dbReference type="ChEBI" id="CHEBI:29105"/>
        <label>1</label>
    </ligand>
</feature>
<dbReference type="AlphaFoldDB" id="A0AAN2CAV4"/>
<dbReference type="KEGG" id="vab:WPS_30300"/>
<dbReference type="Gene3D" id="3.30.70.360">
    <property type="match status" value="1"/>
</dbReference>
<dbReference type="InterPro" id="IPR002933">
    <property type="entry name" value="Peptidase_M20"/>
</dbReference>
<evidence type="ECO:0000256" key="1">
    <source>
        <dbReference type="ARBA" id="ARBA00006153"/>
    </source>
</evidence>
<dbReference type="SUPFAM" id="SSF53187">
    <property type="entry name" value="Zn-dependent exopeptidases"/>
    <property type="match status" value="1"/>
</dbReference>
<protein>
    <submittedName>
        <fullName evidence="6">Zn-dependent hydrolase</fullName>
    </submittedName>
</protein>
<dbReference type="PANTHER" id="PTHR32494">
    <property type="entry name" value="ALLANTOATE DEIMINASE-RELATED"/>
    <property type="match status" value="1"/>
</dbReference>
<dbReference type="PIRSF" id="PIRSF001235">
    <property type="entry name" value="Amidase_carbamoylase"/>
    <property type="match status" value="1"/>
</dbReference>
<dbReference type="SUPFAM" id="SSF55031">
    <property type="entry name" value="Bacterial exopeptidase dimerisation domain"/>
    <property type="match status" value="1"/>
</dbReference>
<keyword evidence="3" id="KW-0862">Zinc</keyword>
<dbReference type="Pfam" id="PF07687">
    <property type="entry name" value="M20_dimer"/>
    <property type="match status" value="1"/>
</dbReference>